<proteinExistence type="predicted"/>
<dbReference type="AlphaFoldDB" id="A0A4R1B030"/>
<dbReference type="RefSeq" id="WP_131237487.1">
    <property type="nucleotide sequence ID" value="NZ_SJTH01000018.1"/>
</dbReference>
<keyword evidence="2" id="KW-1185">Reference proteome</keyword>
<sequence>MEILCSKNEFHYINDIALATLNDVRRKYFLNRITADQRCIWVDKADSIFETYTGTKITKTLVWMLRHFRVDTNIRDGVGRITIVNPKASFQFFKK</sequence>
<name>A0A4R1B030_9BACI</name>
<organism evidence="1 2">
    <name type="scientific">Cytobacillus praedii</name>
    <dbReference type="NCBI Taxonomy" id="1742358"/>
    <lineage>
        <taxon>Bacteria</taxon>
        <taxon>Bacillati</taxon>
        <taxon>Bacillota</taxon>
        <taxon>Bacilli</taxon>
        <taxon>Bacillales</taxon>
        <taxon>Bacillaceae</taxon>
        <taxon>Cytobacillus</taxon>
    </lineage>
</organism>
<comment type="caution">
    <text evidence="1">The sequence shown here is derived from an EMBL/GenBank/DDBJ whole genome shotgun (WGS) entry which is preliminary data.</text>
</comment>
<evidence type="ECO:0000313" key="2">
    <source>
        <dbReference type="Proteomes" id="UP000293846"/>
    </source>
</evidence>
<dbReference type="STRING" id="1742358.GCA_001439605_04275"/>
<dbReference type="Proteomes" id="UP000293846">
    <property type="component" value="Unassembled WGS sequence"/>
</dbReference>
<accession>A0A4R1B030</accession>
<evidence type="ECO:0000313" key="1">
    <source>
        <dbReference type="EMBL" id="TCJ03332.1"/>
    </source>
</evidence>
<protein>
    <submittedName>
        <fullName evidence="1">Uncharacterized protein</fullName>
    </submittedName>
</protein>
<reference evidence="1 2" key="1">
    <citation type="submission" date="2019-03" db="EMBL/GenBank/DDBJ databases">
        <authorList>
            <person name="Jensen L."/>
            <person name="Storgaard J."/>
            <person name="Sulaj E."/>
            <person name="Schramm A."/>
            <person name="Marshall I.P.G."/>
        </authorList>
    </citation>
    <scope>NUCLEOTIDE SEQUENCE [LARGE SCALE GENOMIC DNA]</scope>
    <source>
        <strain evidence="1 2">2017H2G3</strain>
    </source>
</reference>
<gene>
    <name evidence="1" type="ORF">E0Y62_14645</name>
</gene>
<dbReference type="OrthoDB" id="9774462at2"/>
<dbReference type="EMBL" id="SJTH01000018">
    <property type="protein sequence ID" value="TCJ03332.1"/>
    <property type="molecule type" value="Genomic_DNA"/>
</dbReference>